<evidence type="ECO:0000256" key="4">
    <source>
        <dbReference type="ARBA" id="ARBA00023163"/>
    </source>
</evidence>
<evidence type="ECO:0000256" key="3">
    <source>
        <dbReference type="ARBA" id="ARBA00023125"/>
    </source>
</evidence>
<dbReference type="Proteomes" id="UP001630127">
    <property type="component" value="Unassembled WGS sequence"/>
</dbReference>
<dbReference type="GO" id="GO:0003677">
    <property type="term" value="F:DNA binding"/>
    <property type="evidence" value="ECO:0007669"/>
    <property type="project" value="UniProtKB-KW"/>
</dbReference>
<dbReference type="InterPro" id="IPR011598">
    <property type="entry name" value="bHLH_dom"/>
</dbReference>
<name>A0ABD3A9N0_9GENT</name>
<dbReference type="Pfam" id="PF00010">
    <property type="entry name" value="HLH"/>
    <property type="match status" value="1"/>
</dbReference>
<dbReference type="SMART" id="SM00353">
    <property type="entry name" value="HLH"/>
    <property type="match status" value="1"/>
</dbReference>
<gene>
    <name evidence="7" type="ORF">ACH5RR_012247</name>
</gene>
<evidence type="ECO:0000313" key="7">
    <source>
        <dbReference type="EMBL" id="KAL3527591.1"/>
    </source>
</evidence>
<dbReference type="PROSITE" id="PS50888">
    <property type="entry name" value="BHLH"/>
    <property type="match status" value="1"/>
</dbReference>
<accession>A0ABD3A9N0</accession>
<dbReference type="PANTHER" id="PTHR11969:SF95">
    <property type="entry name" value="TRANSCRIPTION FACTOR BHLH96-LIKE"/>
    <property type="match status" value="1"/>
</dbReference>
<keyword evidence="2" id="KW-0805">Transcription regulation</keyword>
<dbReference type="GO" id="GO:0005634">
    <property type="term" value="C:nucleus"/>
    <property type="evidence" value="ECO:0007669"/>
    <property type="project" value="UniProtKB-SubCell"/>
</dbReference>
<keyword evidence="8" id="KW-1185">Reference proteome</keyword>
<comment type="subcellular location">
    <subcellularLocation>
        <location evidence="1">Nucleus</location>
    </subcellularLocation>
</comment>
<sequence>MESQRRTHIAVERNRRRQMNDYLTILRSLMPPSYTQRGDQASIVGGAINFVKELEQLLQFLESHKQVKQESATIHSKLFNNFFTFPQYSTCPNMHNIDDHAMIEKHSTIADVEVTMAENHANIKVLTRRRPKQLLTMITGFHSLSLPILHLNITTSIHLVLYSFSVKVEDDCQLNSVDDIATAVHELVG</sequence>
<dbReference type="GO" id="GO:0080090">
    <property type="term" value="P:regulation of primary metabolic process"/>
    <property type="evidence" value="ECO:0007669"/>
    <property type="project" value="UniProtKB-ARBA"/>
</dbReference>
<dbReference type="Gene3D" id="4.10.280.10">
    <property type="entry name" value="Helix-loop-helix DNA-binding domain"/>
    <property type="match status" value="1"/>
</dbReference>
<protein>
    <recommendedName>
        <fullName evidence="6">BHLH domain-containing protein</fullName>
    </recommendedName>
</protein>
<dbReference type="PANTHER" id="PTHR11969">
    <property type="entry name" value="MAX DIMERIZATION, MAD"/>
    <property type="match status" value="1"/>
</dbReference>
<keyword evidence="5" id="KW-0539">Nucleus</keyword>
<evidence type="ECO:0000256" key="1">
    <source>
        <dbReference type="ARBA" id="ARBA00004123"/>
    </source>
</evidence>
<comment type="caution">
    <text evidence="7">The sequence shown here is derived from an EMBL/GenBank/DDBJ whole genome shotgun (WGS) entry which is preliminary data.</text>
</comment>
<keyword evidence="3" id="KW-0238">DNA-binding</keyword>
<evidence type="ECO:0000256" key="2">
    <source>
        <dbReference type="ARBA" id="ARBA00023015"/>
    </source>
</evidence>
<reference evidence="7 8" key="1">
    <citation type="submission" date="2024-11" db="EMBL/GenBank/DDBJ databases">
        <title>A near-complete genome assembly of Cinchona calisaya.</title>
        <authorList>
            <person name="Lian D.C."/>
            <person name="Zhao X.W."/>
            <person name="Wei L."/>
        </authorList>
    </citation>
    <scope>NUCLEOTIDE SEQUENCE [LARGE SCALE GENOMIC DNA]</scope>
    <source>
        <tissue evidence="7">Nenye</tissue>
    </source>
</reference>
<evidence type="ECO:0000256" key="5">
    <source>
        <dbReference type="ARBA" id="ARBA00023242"/>
    </source>
</evidence>
<dbReference type="SUPFAM" id="SSF47459">
    <property type="entry name" value="HLH, helix-loop-helix DNA-binding domain"/>
    <property type="match status" value="1"/>
</dbReference>
<feature type="domain" description="BHLH" evidence="6">
    <location>
        <begin position="3"/>
        <end position="54"/>
    </location>
</feature>
<dbReference type="InterPro" id="IPR036638">
    <property type="entry name" value="HLH_DNA-bd_sf"/>
</dbReference>
<keyword evidence="4" id="KW-0804">Transcription</keyword>
<dbReference type="EMBL" id="JBJUIK010000005">
    <property type="protein sequence ID" value="KAL3527591.1"/>
    <property type="molecule type" value="Genomic_DNA"/>
</dbReference>
<evidence type="ECO:0000313" key="8">
    <source>
        <dbReference type="Proteomes" id="UP001630127"/>
    </source>
</evidence>
<evidence type="ECO:0000259" key="6">
    <source>
        <dbReference type="PROSITE" id="PS50888"/>
    </source>
</evidence>
<dbReference type="AlphaFoldDB" id="A0ABD3A9N0"/>
<proteinExistence type="predicted"/>
<organism evidence="7 8">
    <name type="scientific">Cinchona calisaya</name>
    <dbReference type="NCBI Taxonomy" id="153742"/>
    <lineage>
        <taxon>Eukaryota</taxon>
        <taxon>Viridiplantae</taxon>
        <taxon>Streptophyta</taxon>
        <taxon>Embryophyta</taxon>
        <taxon>Tracheophyta</taxon>
        <taxon>Spermatophyta</taxon>
        <taxon>Magnoliopsida</taxon>
        <taxon>eudicotyledons</taxon>
        <taxon>Gunneridae</taxon>
        <taxon>Pentapetalae</taxon>
        <taxon>asterids</taxon>
        <taxon>lamiids</taxon>
        <taxon>Gentianales</taxon>
        <taxon>Rubiaceae</taxon>
        <taxon>Cinchonoideae</taxon>
        <taxon>Cinchoneae</taxon>
        <taxon>Cinchona</taxon>
    </lineage>
</organism>